<dbReference type="EMBL" id="FWWV01000024">
    <property type="protein sequence ID" value="SMB86618.1"/>
    <property type="molecule type" value="Genomic_DNA"/>
</dbReference>
<proteinExistence type="predicted"/>
<sequence length="154" mass="17860">MDVKKLILITLPLYLLGCEKDSSSIDISHIMGDWECIFKHQHGFSGGSKATLDFNFYKDYTFLFDLTFIKYDKNSAPNINILQKGGFFIENNNLFLDIKESTFTETKNRDLNEFAKDFITPEKVEYIIISLNEKHFSFSNNINPGTAKFDCTRR</sequence>
<evidence type="ECO:0000313" key="1">
    <source>
        <dbReference type="EMBL" id="SMB86618.1"/>
    </source>
</evidence>
<dbReference type="RefSeq" id="WP_084257335.1">
    <property type="nucleotide sequence ID" value="NZ_FWWV01000024.1"/>
</dbReference>
<evidence type="ECO:0000313" key="2">
    <source>
        <dbReference type="Proteomes" id="UP000192408"/>
    </source>
</evidence>
<organism evidence="1 2">
    <name type="scientific">Pasteurella testudinis DSM 23072</name>
    <dbReference type="NCBI Taxonomy" id="1122938"/>
    <lineage>
        <taxon>Bacteria</taxon>
        <taxon>Pseudomonadati</taxon>
        <taxon>Pseudomonadota</taxon>
        <taxon>Gammaproteobacteria</taxon>
        <taxon>Pasteurellales</taxon>
        <taxon>Pasteurellaceae</taxon>
        <taxon>Pasteurella</taxon>
    </lineage>
</organism>
<name>A0A1W1UZV9_9PAST</name>
<dbReference type="AlphaFoldDB" id="A0A1W1UZV9"/>
<reference evidence="2" key="1">
    <citation type="submission" date="2017-04" db="EMBL/GenBank/DDBJ databases">
        <authorList>
            <person name="Varghese N."/>
            <person name="Submissions S."/>
        </authorList>
    </citation>
    <scope>NUCLEOTIDE SEQUENCE [LARGE SCALE GENOMIC DNA]</scope>
    <source>
        <strain evidence="2">DSM 23072</strain>
    </source>
</reference>
<protein>
    <submittedName>
        <fullName evidence="1">Uncharacterized protein</fullName>
    </submittedName>
</protein>
<accession>A0A1W1UZV9</accession>
<gene>
    <name evidence="1" type="ORF">SAMN05660772_00914</name>
</gene>
<keyword evidence="2" id="KW-1185">Reference proteome</keyword>
<dbReference type="Proteomes" id="UP000192408">
    <property type="component" value="Unassembled WGS sequence"/>
</dbReference>